<dbReference type="GO" id="GO:0046654">
    <property type="term" value="P:tetrahydrofolate biosynthetic process"/>
    <property type="evidence" value="ECO:0007669"/>
    <property type="project" value="UniProtKB-UniPathway"/>
</dbReference>
<evidence type="ECO:0000313" key="10">
    <source>
        <dbReference type="Proteomes" id="UP000029843"/>
    </source>
</evidence>
<keyword evidence="5 9" id="KW-0418">Kinase</keyword>
<organism evidence="9 10">
    <name type="scientific">Colwellia psychrerythraea</name>
    <name type="common">Vibrio psychroerythus</name>
    <dbReference type="NCBI Taxonomy" id="28229"/>
    <lineage>
        <taxon>Bacteria</taxon>
        <taxon>Pseudomonadati</taxon>
        <taxon>Pseudomonadota</taxon>
        <taxon>Gammaproteobacteria</taxon>
        <taxon>Alteromonadales</taxon>
        <taxon>Colwelliaceae</taxon>
        <taxon>Colwellia</taxon>
    </lineage>
</organism>
<dbReference type="OrthoDB" id="9790168at2"/>
<dbReference type="GO" id="GO:0003848">
    <property type="term" value="F:2-amino-4-hydroxy-6-hydroxymethyldihydropteridine diphosphokinase activity"/>
    <property type="evidence" value="ECO:0007669"/>
    <property type="project" value="UniProtKB-EC"/>
</dbReference>
<dbReference type="EC" id="2.7.6.3" evidence="2"/>
<keyword evidence="6" id="KW-0067">ATP-binding</keyword>
<keyword evidence="3" id="KW-0808">Transferase</keyword>
<gene>
    <name evidence="9" type="ORF">ND2E_1183</name>
</gene>
<sequence length="165" mass="18719">MAQIYISLGSNINREHYVKQGLLSLAAAFELPFEQLTLSSLFESKAVGFDGAAFYNMVVGIKCSQNVEEVASILRTIEFAHGRDHNAKKFSPRSLDLDLLLFDDLVIDQPAQLPREEITKNAFVLWPLSQVAPELIHPVVKQNYRDLWQHYNKSSQQLSIVANCW</sequence>
<dbReference type="AlphaFoldDB" id="A0A099KXQ5"/>
<dbReference type="GO" id="GO:0016301">
    <property type="term" value="F:kinase activity"/>
    <property type="evidence" value="ECO:0007669"/>
    <property type="project" value="UniProtKB-KW"/>
</dbReference>
<dbReference type="NCBIfam" id="TIGR01498">
    <property type="entry name" value="folK"/>
    <property type="match status" value="1"/>
</dbReference>
<feature type="domain" description="7,8-dihydro-6-hydroxymethylpterin-pyrophosphokinase" evidence="8">
    <location>
        <begin position="5"/>
        <end position="133"/>
    </location>
</feature>
<evidence type="ECO:0000259" key="8">
    <source>
        <dbReference type="Pfam" id="PF01288"/>
    </source>
</evidence>
<dbReference type="GO" id="GO:0005524">
    <property type="term" value="F:ATP binding"/>
    <property type="evidence" value="ECO:0007669"/>
    <property type="project" value="UniProtKB-KW"/>
</dbReference>
<dbReference type="PANTHER" id="PTHR43071:SF2">
    <property type="entry name" value="2-AMINO-4-HYDROXY-6-HYDROXYMETHYLDIHYDROPTERIDINE PYROPHOSPHOKINASE"/>
    <property type="match status" value="1"/>
</dbReference>
<evidence type="ECO:0000256" key="1">
    <source>
        <dbReference type="ARBA" id="ARBA00005051"/>
    </source>
</evidence>
<evidence type="ECO:0000256" key="7">
    <source>
        <dbReference type="ARBA" id="ARBA00022909"/>
    </source>
</evidence>
<protein>
    <recommendedName>
        <fullName evidence="2">2-amino-4-hydroxy-6-hydroxymethyldihydropteridine diphosphokinase</fullName>
        <ecNumber evidence="2">2.7.6.3</ecNumber>
    </recommendedName>
</protein>
<keyword evidence="4" id="KW-0547">Nucleotide-binding</keyword>
<evidence type="ECO:0000256" key="3">
    <source>
        <dbReference type="ARBA" id="ARBA00022679"/>
    </source>
</evidence>
<dbReference type="SUPFAM" id="SSF55083">
    <property type="entry name" value="6-hydroxymethyl-7,8-dihydropterin pyrophosphokinase, HPPK"/>
    <property type="match status" value="1"/>
</dbReference>
<accession>A0A099KXQ5</accession>
<dbReference type="InterPro" id="IPR035907">
    <property type="entry name" value="Hppk_sf"/>
</dbReference>
<evidence type="ECO:0000256" key="5">
    <source>
        <dbReference type="ARBA" id="ARBA00022777"/>
    </source>
</evidence>
<evidence type="ECO:0000256" key="6">
    <source>
        <dbReference type="ARBA" id="ARBA00022840"/>
    </source>
</evidence>
<dbReference type="GO" id="GO:0046656">
    <property type="term" value="P:folic acid biosynthetic process"/>
    <property type="evidence" value="ECO:0007669"/>
    <property type="project" value="UniProtKB-KW"/>
</dbReference>
<evidence type="ECO:0000313" key="9">
    <source>
        <dbReference type="EMBL" id="KGJ95401.1"/>
    </source>
</evidence>
<reference evidence="9 10" key="1">
    <citation type="submission" date="2014-08" db="EMBL/GenBank/DDBJ databases">
        <title>Genomic and Phenotypic Diversity of Colwellia psychrerythraea strains from Disparate Marine Basins.</title>
        <authorList>
            <person name="Techtmann S.M."/>
            <person name="Stelling S.C."/>
            <person name="Utturkar S.M."/>
            <person name="Alshibli N."/>
            <person name="Harris A."/>
            <person name="Brown S.D."/>
            <person name="Hazen T.C."/>
        </authorList>
    </citation>
    <scope>NUCLEOTIDE SEQUENCE [LARGE SCALE GENOMIC DNA]</scope>
    <source>
        <strain evidence="9 10">ND2E</strain>
    </source>
</reference>
<dbReference type="PANTHER" id="PTHR43071">
    <property type="entry name" value="2-AMINO-4-HYDROXY-6-HYDROXYMETHYLDIHYDROPTERIDINE PYROPHOSPHOKINASE"/>
    <property type="match status" value="1"/>
</dbReference>
<keyword evidence="7" id="KW-0289">Folate biosynthesis</keyword>
<dbReference type="Pfam" id="PF01288">
    <property type="entry name" value="HPPK"/>
    <property type="match status" value="1"/>
</dbReference>
<proteinExistence type="predicted"/>
<name>A0A099KXQ5_COLPS</name>
<dbReference type="Proteomes" id="UP000029843">
    <property type="component" value="Unassembled WGS sequence"/>
</dbReference>
<dbReference type="PATRIC" id="fig|28229.4.peg.171"/>
<dbReference type="Gene3D" id="3.30.70.560">
    <property type="entry name" value="7,8-Dihydro-6-hydroxymethylpterin-pyrophosphokinase HPPK"/>
    <property type="match status" value="1"/>
</dbReference>
<dbReference type="InterPro" id="IPR000550">
    <property type="entry name" value="Hppk"/>
</dbReference>
<dbReference type="RefSeq" id="WP_033091972.1">
    <property type="nucleotide sequence ID" value="NZ_JQED01000003.1"/>
</dbReference>
<comment type="pathway">
    <text evidence="1">Cofactor biosynthesis; tetrahydrofolate biosynthesis; 2-amino-4-hydroxy-6-hydroxymethyl-7,8-dihydropteridine diphosphate from 7,8-dihydroneopterin triphosphate: step 4/4.</text>
</comment>
<dbReference type="EMBL" id="JQED01000003">
    <property type="protein sequence ID" value="KGJ95401.1"/>
    <property type="molecule type" value="Genomic_DNA"/>
</dbReference>
<evidence type="ECO:0000256" key="2">
    <source>
        <dbReference type="ARBA" id="ARBA00013253"/>
    </source>
</evidence>
<comment type="caution">
    <text evidence="9">The sequence shown here is derived from an EMBL/GenBank/DDBJ whole genome shotgun (WGS) entry which is preliminary data.</text>
</comment>
<evidence type="ECO:0000256" key="4">
    <source>
        <dbReference type="ARBA" id="ARBA00022741"/>
    </source>
</evidence>
<dbReference type="UniPathway" id="UPA00077">
    <property type="reaction ID" value="UER00155"/>
</dbReference>